<dbReference type="Proteomes" id="UP000054623">
    <property type="component" value="Unassembled WGS sequence"/>
</dbReference>
<dbReference type="RefSeq" id="WP_005810397.1">
    <property type="nucleotide sequence ID" value="NZ_CABKQQ010000025.1"/>
</dbReference>
<dbReference type="PANTHER" id="PTHR11461">
    <property type="entry name" value="SERINE PROTEASE INHIBITOR, SERPIN"/>
    <property type="match status" value="1"/>
</dbReference>
<dbReference type="AlphaFoldDB" id="A0A098AW65"/>
<dbReference type="EMBL" id="LK996017">
    <property type="protein sequence ID" value="CDX00360.1"/>
    <property type="molecule type" value="Genomic_DNA"/>
</dbReference>
<dbReference type="PANTHER" id="PTHR11461:SF211">
    <property type="entry name" value="GH10112P-RELATED"/>
    <property type="match status" value="1"/>
</dbReference>
<keyword evidence="2" id="KW-0732">Signal</keyword>
<sequence length="423" mass="46687">MKQKYRLMITWALVAVMLGMTLTGCSGNAKVAAGDLMKGITKNPVQLPQEMGGELNQALLDFTWKLFRESGADNGNVMISAPSVYLALGMALNGADGETREAMLKALSAQNIKLEDFNAGLSAWSNSLMDEKNKTDVRIANSIWIRNGFEAAPAFLQTNGDYYQAGIRSLDFADPSAPKIINQWVEEKTEGTIDKIIETMDDNLMMYLINAIYFKGDWQEPFKAGRTYAGTFSAPAGSVETPFMRRSGNMDYIQGQGATGVILPYTDERFAFVGILPEEGKSPRDFINTTTATDMLKLISSKKIKNVDLSLPKFESSYENELQDELNALGMAIAFDPSRADFSLMNKAHNKDLFIGGVKHKTYIKVDEKGTEAAAVTGVEVNTTSMPIDLTQVVFDRPFVYAIIDWQTNSPLFVGIMEDPTLR</sequence>
<evidence type="ECO:0000313" key="5">
    <source>
        <dbReference type="EMBL" id="KTE91646.1"/>
    </source>
</evidence>
<evidence type="ECO:0000256" key="1">
    <source>
        <dbReference type="RuleBase" id="RU000411"/>
    </source>
</evidence>
<dbReference type="SUPFAM" id="SSF56574">
    <property type="entry name" value="Serpins"/>
    <property type="match status" value="1"/>
</dbReference>
<dbReference type="InterPro" id="IPR036186">
    <property type="entry name" value="Serpin_sf"/>
</dbReference>
<name>A0A098AW65_DESHA</name>
<dbReference type="OrthoDB" id="9764871at2"/>
<evidence type="ECO:0000259" key="3">
    <source>
        <dbReference type="SMART" id="SM00093"/>
    </source>
</evidence>
<evidence type="ECO:0000313" key="6">
    <source>
        <dbReference type="Proteomes" id="UP000054623"/>
    </source>
</evidence>
<dbReference type="InterPro" id="IPR023796">
    <property type="entry name" value="Serpin_dom"/>
</dbReference>
<dbReference type="InterPro" id="IPR042178">
    <property type="entry name" value="Serpin_sf_1"/>
</dbReference>
<gene>
    <name evidence="5" type="ORF">AT727_21245</name>
    <name evidence="4" type="ORF">DPCES_0473</name>
</gene>
<feature type="signal peptide" evidence="2">
    <location>
        <begin position="1"/>
        <end position="29"/>
    </location>
</feature>
<proteinExistence type="inferred from homology"/>
<dbReference type="GO" id="GO:0005615">
    <property type="term" value="C:extracellular space"/>
    <property type="evidence" value="ECO:0007669"/>
    <property type="project" value="InterPro"/>
</dbReference>
<dbReference type="CDD" id="cd19589">
    <property type="entry name" value="serpin_tengpin-like"/>
    <property type="match status" value="1"/>
</dbReference>
<accession>A0A098AW65</accession>
<dbReference type="EMBL" id="LOCK01000021">
    <property type="protein sequence ID" value="KTE91646.1"/>
    <property type="molecule type" value="Genomic_DNA"/>
</dbReference>
<dbReference type="Gene3D" id="2.30.39.10">
    <property type="entry name" value="Alpha-1-antitrypsin, domain 1"/>
    <property type="match status" value="1"/>
</dbReference>
<feature type="chain" id="PRO_5038207642" evidence="2">
    <location>
        <begin position="30"/>
        <end position="423"/>
    </location>
</feature>
<dbReference type="InterPro" id="IPR000215">
    <property type="entry name" value="Serpin_fam"/>
</dbReference>
<dbReference type="PROSITE" id="PS51257">
    <property type="entry name" value="PROKAR_LIPOPROTEIN"/>
    <property type="match status" value="1"/>
</dbReference>
<organism evidence="4">
    <name type="scientific">Desulfitobacterium hafniense</name>
    <name type="common">Desulfitobacterium frappieri</name>
    <dbReference type="NCBI Taxonomy" id="49338"/>
    <lineage>
        <taxon>Bacteria</taxon>
        <taxon>Bacillati</taxon>
        <taxon>Bacillota</taxon>
        <taxon>Clostridia</taxon>
        <taxon>Eubacteriales</taxon>
        <taxon>Desulfitobacteriaceae</taxon>
        <taxon>Desulfitobacterium</taxon>
    </lineage>
</organism>
<dbReference type="PROSITE" id="PS00284">
    <property type="entry name" value="SERPIN"/>
    <property type="match status" value="1"/>
</dbReference>
<protein>
    <submittedName>
        <fullName evidence="4">Neuroserpin</fullName>
    </submittedName>
    <submittedName>
        <fullName evidence="5">Serine proteinase inhibitor</fullName>
    </submittedName>
</protein>
<reference evidence="5 6" key="2">
    <citation type="submission" date="2015-12" db="EMBL/GenBank/DDBJ databases">
        <title>Draft Genome Sequence of Desulfitobacterium hafniense Strain DH, a Sulfate-reducing Bacterium Isolated from Paddy Soils.</title>
        <authorList>
            <person name="Bao P."/>
            <person name="Zhang X."/>
            <person name="Li G."/>
        </authorList>
    </citation>
    <scope>NUCLEOTIDE SEQUENCE [LARGE SCALE GENOMIC DNA]</scope>
    <source>
        <strain evidence="5 6">DH</strain>
    </source>
</reference>
<dbReference type="Gene3D" id="3.30.497.10">
    <property type="entry name" value="Antithrombin, subunit I, domain 2"/>
    <property type="match status" value="1"/>
</dbReference>
<dbReference type="GO" id="GO:0004867">
    <property type="term" value="F:serine-type endopeptidase inhibitor activity"/>
    <property type="evidence" value="ECO:0007669"/>
    <property type="project" value="InterPro"/>
</dbReference>
<comment type="similarity">
    <text evidence="1">Belongs to the serpin family.</text>
</comment>
<dbReference type="InterPro" id="IPR023795">
    <property type="entry name" value="Serpin_CS"/>
</dbReference>
<evidence type="ECO:0000313" key="4">
    <source>
        <dbReference type="EMBL" id="CDX00360.1"/>
    </source>
</evidence>
<evidence type="ECO:0000256" key="2">
    <source>
        <dbReference type="SAM" id="SignalP"/>
    </source>
</evidence>
<dbReference type="InterPro" id="IPR042185">
    <property type="entry name" value="Serpin_sf_2"/>
</dbReference>
<reference evidence="4" key="1">
    <citation type="submission" date="2014-07" db="EMBL/GenBank/DDBJ databases">
        <authorList>
            <person name="Hornung V.Bastian."/>
        </authorList>
    </citation>
    <scope>NUCLEOTIDE SEQUENCE</scope>
    <source>
        <strain evidence="4">PCE-S</strain>
    </source>
</reference>
<dbReference type="SMART" id="SM00093">
    <property type="entry name" value="SERPIN"/>
    <property type="match status" value="1"/>
</dbReference>
<dbReference type="Pfam" id="PF00079">
    <property type="entry name" value="Serpin"/>
    <property type="match status" value="1"/>
</dbReference>
<dbReference type="PATRIC" id="fig|49338.4.peg.502"/>
<feature type="domain" description="Serpin" evidence="3">
    <location>
        <begin position="64"/>
        <end position="420"/>
    </location>
</feature>